<dbReference type="Proteomes" id="UP001152646">
    <property type="component" value="Unassembled WGS sequence"/>
</dbReference>
<dbReference type="AlphaFoldDB" id="A0A9W4J5J5"/>
<comment type="caution">
    <text evidence="1">The sequence shown here is derived from an EMBL/GenBank/DDBJ whole genome shotgun (WGS) entry which is preliminary data.</text>
</comment>
<proteinExistence type="predicted"/>
<accession>A0A9W4J5J5</accession>
<gene>
    <name evidence="1" type="ORF">PSALAMII_LOCUS5486</name>
</gene>
<evidence type="ECO:0000313" key="2">
    <source>
        <dbReference type="Proteomes" id="UP001152646"/>
    </source>
</evidence>
<name>A0A9W4J5J5_9EURO</name>
<protein>
    <submittedName>
        <fullName evidence="1">Uncharacterized protein</fullName>
    </submittedName>
</protein>
<sequence length="260" mass="28272">MALDTLVNRVPFSKNGLQVLAGMYLGGLLLRWDQYDLFNSLFDAGVDLDMFLLRWDFSTLLGEMLLVINPGKANTFLLRLNMAPEYLWLGIHWAGTPETGIYISTQVCGDTEAYHLVPISAYLTSLADLLSDRPLLAGAVLHRTDPVNQQWQTIIGALLHHLDSVSARCASNPTASAVDMEMSGVEYSPPCHADTMIRDLSPDMDLCDGSAIDPAAAIPSAPAMGSCAVNKSPRHYRAARSPSPDYAAAAAARKTYRARC</sequence>
<organism evidence="1 2">
    <name type="scientific">Penicillium salamii</name>
    <dbReference type="NCBI Taxonomy" id="1612424"/>
    <lineage>
        <taxon>Eukaryota</taxon>
        <taxon>Fungi</taxon>
        <taxon>Dikarya</taxon>
        <taxon>Ascomycota</taxon>
        <taxon>Pezizomycotina</taxon>
        <taxon>Eurotiomycetes</taxon>
        <taxon>Eurotiomycetidae</taxon>
        <taxon>Eurotiales</taxon>
        <taxon>Aspergillaceae</taxon>
        <taxon>Penicillium</taxon>
    </lineage>
</organism>
<evidence type="ECO:0000313" key="1">
    <source>
        <dbReference type="EMBL" id="CAG8376094.1"/>
    </source>
</evidence>
<dbReference type="OrthoDB" id="4355879at2759"/>
<reference evidence="1" key="1">
    <citation type="submission" date="2021-07" db="EMBL/GenBank/DDBJ databases">
        <authorList>
            <person name="Branca A.L. A."/>
        </authorList>
    </citation>
    <scope>NUCLEOTIDE SEQUENCE</scope>
</reference>
<dbReference type="EMBL" id="CAJVPA010000184">
    <property type="protein sequence ID" value="CAG8376094.1"/>
    <property type="molecule type" value="Genomic_DNA"/>
</dbReference>